<feature type="domain" description="Molybdopterin oxidoreductase" evidence="5">
    <location>
        <begin position="2"/>
        <end position="330"/>
    </location>
</feature>
<evidence type="ECO:0000256" key="2">
    <source>
        <dbReference type="ARBA" id="ARBA00023002"/>
    </source>
</evidence>
<name>B8J120_DESDA</name>
<evidence type="ECO:0000259" key="6">
    <source>
        <dbReference type="Pfam" id="PF01568"/>
    </source>
</evidence>
<dbReference type="GO" id="GO:0016020">
    <property type="term" value="C:membrane"/>
    <property type="evidence" value="ECO:0007669"/>
    <property type="project" value="TreeGrafter"/>
</dbReference>
<keyword evidence="4" id="KW-0411">Iron-sulfur</keyword>
<dbReference type="GO" id="GO:0003954">
    <property type="term" value="F:NADH dehydrogenase activity"/>
    <property type="evidence" value="ECO:0007669"/>
    <property type="project" value="TreeGrafter"/>
</dbReference>
<organism evidence="7">
    <name type="scientific">Desulfovibrio desulfuricans (strain ATCC 27774 / DSM 6949 / MB)</name>
    <dbReference type="NCBI Taxonomy" id="525146"/>
    <lineage>
        <taxon>Bacteria</taxon>
        <taxon>Pseudomonadati</taxon>
        <taxon>Thermodesulfobacteriota</taxon>
        <taxon>Desulfovibrionia</taxon>
        <taxon>Desulfovibrionales</taxon>
        <taxon>Desulfovibrionaceae</taxon>
        <taxon>Desulfovibrio</taxon>
    </lineage>
</organism>
<proteinExistence type="predicted"/>
<dbReference type="KEGG" id="dds:Ddes_1545"/>
<dbReference type="HOGENOM" id="CLU_000422_4_0_7"/>
<dbReference type="InterPro" id="IPR009010">
    <property type="entry name" value="Asp_de-COase-like_dom_sf"/>
</dbReference>
<dbReference type="PANTHER" id="PTHR43105:SF14">
    <property type="entry name" value="FORMATE DEHYDROGENASE H"/>
    <property type="match status" value="1"/>
</dbReference>
<evidence type="ECO:0000256" key="4">
    <source>
        <dbReference type="ARBA" id="ARBA00023014"/>
    </source>
</evidence>
<dbReference type="InterPro" id="IPR006657">
    <property type="entry name" value="MoPterin_dinucl-bd_dom"/>
</dbReference>
<reference evidence="7" key="1">
    <citation type="submission" date="2009-01" db="EMBL/GenBank/DDBJ databases">
        <title>Complete sequence of Desulfovibrio desulfuricans subsp. desulfuricans str. ATCC 27774.</title>
        <authorList>
            <consortium name="US DOE Joint Genome Institute"/>
            <person name="Lucas S."/>
            <person name="Copeland A."/>
            <person name="Lapidus A."/>
            <person name="Glavina del Rio T."/>
            <person name="Tice H."/>
            <person name="Bruce D."/>
            <person name="Goodwin L."/>
            <person name="Pitluck S."/>
            <person name="Sims D."/>
            <person name="Lu M."/>
            <person name="Kiss H."/>
            <person name="Meineke L."/>
            <person name="Brettin T."/>
            <person name="Detter J.C."/>
            <person name="Han C."/>
            <person name="Larimer F."/>
            <person name="Land M."/>
            <person name="Hauser L."/>
            <person name="Kyrpides N."/>
            <person name="Ovchinnikova G."/>
            <person name="Hazen T.C."/>
        </authorList>
    </citation>
    <scope>NUCLEOTIDE SEQUENCE [LARGE SCALE GENOMIC DNA]</scope>
    <source>
        <strain evidence="7">ATCC 27774</strain>
    </source>
</reference>
<dbReference type="GO" id="GO:0043546">
    <property type="term" value="F:molybdopterin cofactor binding"/>
    <property type="evidence" value="ECO:0007669"/>
    <property type="project" value="InterPro"/>
</dbReference>
<keyword evidence="1" id="KW-0479">Metal-binding</keyword>
<accession>B8J120</accession>
<dbReference type="AlphaFoldDB" id="B8J120"/>
<dbReference type="EMBL" id="CP001358">
    <property type="protein sequence ID" value="ACL49447.1"/>
    <property type="molecule type" value="Genomic_DNA"/>
</dbReference>
<dbReference type="InterPro" id="IPR006655">
    <property type="entry name" value="Mopterin_OxRdtase_prok_CS"/>
</dbReference>
<keyword evidence="2" id="KW-0560">Oxidoreductase</keyword>
<dbReference type="InterPro" id="IPR006656">
    <property type="entry name" value="Mopterin_OxRdtase"/>
</dbReference>
<dbReference type="eggNOG" id="COG3383">
    <property type="taxonomic scope" value="Bacteria"/>
</dbReference>
<gene>
    <name evidence="7" type="ordered locus">Ddes_1545</name>
</gene>
<evidence type="ECO:0000256" key="1">
    <source>
        <dbReference type="ARBA" id="ARBA00022723"/>
    </source>
</evidence>
<dbReference type="SUPFAM" id="SSF53706">
    <property type="entry name" value="Formate dehydrogenase/DMSO reductase, domains 1-3"/>
    <property type="match status" value="1"/>
</dbReference>
<dbReference type="Pfam" id="PF00384">
    <property type="entry name" value="Molybdopterin"/>
    <property type="match status" value="1"/>
</dbReference>
<dbReference type="Gene3D" id="3.40.228.10">
    <property type="entry name" value="Dimethylsulfoxide Reductase, domain 2"/>
    <property type="match status" value="1"/>
</dbReference>
<dbReference type="PANTHER" id="PTHR43105">
    <property type="entry name" value="RESPIRATORY NITRATE REDUCTASE"/>
    <property type="match status" value="1"/>
</dbReference>
<sequence>MTNSFAHMGGAKMIFLIGSNITEAHPVAGTLVKQAVRKGCRLIVADPRRTGIAKEAETHLQLRVGSDIALLNAIMHVLIKEDLYDRHYVARHTLGFEELRDNVANCTPESAAPICGIDAETIRQTARTLASVKPAMLAYTLGITEHTSGVNNVLACAALQMLLGNVGKALGGVNPLRGQNNVQGSCDMGALPDTYPGYGKVADPAAREHLERFWGVSLPTEPGIMMPDMLDGLKSKKIKAMYIFGENLANTEPNISHVESCLAAADFLVVQDIFPNETSRFAHVILPAAAWGEKDGTFTNSERRVSRVRAASPAPGNAREDWRIFKDLAARFGHHWQADSARELWDDEIAPLAELFRGIRYDRIEGDGLQWPCTHAEHPGSPVLHKDGAFARGKGLFVPVRWTPAAEVADEEYPFVLSSGRRLYHYHTRTQTGRSKGLNSLMGHDTADISTADAARLGIANGDNIRVSSRRGSVTVQAKVTDDMPRGMVWMAFHFRESNANWLTNTAMDPITKTAEYKACAVKIEKI</sequence>
<dbReference type="STRING" id="525146.Ddes_1545"/>
<keyword evidence="3" id="KW-0408">Iron</keyword>
<dbReference type="GO" id="GO:0046872">
    <property type="term" value="F:metal ion binding"/>
    <property type="evidence" value="ECO:0007669"/>
    <property type="project" value="UniProtKB-KW"/>
</dbReference>
<protein>
    <submittedName>
        <fullName evidence="7">Molybdopterin oxidoreductase</fullName>
    </submittedName>
</protein>
<dbReference type="Pfam" id="PF01568">
    <property type="entry name" value="Molydop_binding"/>
    <property type="match status" value="1"/>
</dbReference>
<dbReference type="Gene3D" id="3.40.50.740">
    <property type="match status" value="1"/>
</dbReference>
<evidence type="ECO:0000259" key="5">
    <source>
        <dbReference type="Pfam" id="PF00384"/>
    </source>
</evidence>
<dbReference type="GO" id="GO:0051536">
    <property type="term" value="F:iron-sulfur cluster binding"/>
    <property type="evidence" value="ECO:0007669"/>
    <property type="project" value="UniProtKB-KW"/>
</dbReference>
<dbReference type="CDD" id="cd02790">
    <property type="entry name" value="MopB_CT_Formate-Dh_H"/>
    <property type="match status" value="1"/>
</dbReference>
<dbReference type="SUPFAM" id="SSF50692">
    <property type="entry name" value="ADC-like"/>
    <property type="match status" value="1"/>
</dbReference>
<dbReference type="GO" id="GO:0022904">
    <property type="term" value="P:respiratory electron transport chain"/>
    <property type="evidence" value="ECO:0007669"/>
    <property type="project" value="TreeGrafter"/>
</dbReference>
<evidence type="ECO:0000313" key="7">
    <source>
        <dbReference type="EMBL" id="ACL49447.1"/>
    </source>
</evidence>
<dbReference type="Gene3D" id="2.40.40.20">
    <property type="match status" value="1"/>
</dbReference>
<feature type="domain" description="Molybdopterin dinucleotide-binding" evidence="6">
    <location>
        <begin position="415"/>
        <end position="521"/>
    </location>
</feature>
<dbReference type="PROSITE" id="PS00932">
    <property type="entry name" value="MOLYBDOPTERIN_PROK_3"/>
    <property type="match status" value="1"/>
</dbReference>
<dbReference type="InterPro" id="IPR041925">
    <property type="entry name" value="CT_Formate-Dh_H"/>
</dbReference>
<dbReference type="InterPro" id="IPR050123">
    <property type="entry name" value="Prok_molybdopt-oxidoreductase"/>
</dbReference>
<evidence type="ECO:0000256" key="3">
    <source>
        <dbReference type="ARBA" id="ARBA00023004"/>
    </source>
</evidence>